<comment type="similarity">
    <text evidence="7">Belongs to the class I-like SAM-binding methyltransferase superfamily. TrmB family.</text>
</comment>
<evidence type="ECO:0000256" key="7">
    <source>
        <dbReference type="HAMAP-Rule" id="MF_01057"/>
    </source>
</evidence>
<dbReference type="GO" id="GO:0008176">
    <property type="term" value="F:tRNA (guanine(46)-N7)-methyltransferase activity"/>
    <property type="evidence" value="ECO:0007669"/>
    <property type="project" value="UniProtKB-UniRule"/>
</dbReference>
<dbReference type="InterPro" id="IPR003358">
    <property type="entry name" value="tRNA_(Gua-N-7)_MeTrfase_Trmb"/>
</dbReference>
<dbReference type="OrthoDB" id="9802090at2"/>
<keyword evidence="5 7" id="KW-0949">S-adenosyl-L-methionine</keyword>
<reference evidence="8 9" key="1">
    <citation type="journal article" date="2014" name="Int. J. Syst. Evol. Microbiol.">
        <title>Complete genome sequence of Corynebacterium casei LMG S-19264T (=DSM 44701T), isolated from a smear-ripened cheese.</title>
        <authorList>
            <consortium name="US DOE Joint Genome Institute (JGI-PGF)"/>
            <person name="Walter F."/>
            <person name="Albersmeier A."/>
            <person name="Kalinowski J."/>
            <person name="Ruckert C."/>
        </authorList>
    </citation>
    <scope>NUCLEOTIDE SEQUENCE [LARGE SCALE GENOMIC DNA]</scope>
    <source>
        <strain evidence="8 9">CGMCC 1.15896</strain>
    </source>
</reference>
<evidence type="ECO:0000313" key="8">
    <source>
        <dbReference type="EMBL" id="GGA41532.1"/>
    </source>
</evidence>
<evidence type="ECO:0000256" key="2">
    <source>
        <dbReference type="ARBA" id="ARBA00003015"/>
    </source>
</evidence>
<dbReference type="HAMAP" id="MF_01057">
    <property type="entry name" value="tRNA_methyltr_TrmB"/>
    <property type="match status" value="1"/>
</dbReference>
<keyword evidence="4 7" id="KW-0808">Transferase</keyword>
<dbReference type="InterPro" id="IPR029063">
    <property type="entry name" value="SAM-dependent_MTases_sf"/>
</dbReference>
<sequence length="239" mass="27309">MTRKSIPQDPRGPRAFFGRRAGKTLHKGQQALFDTLLPELEVDISEPVDPKVLFAEAKRIHLEIGYGGGEHLARIAGENPQDGFIGCEVFTGGIGKLLEAIEEQGLNNIRLFPDDVIKLLAVMPDASIDCLYVLYPDPWPKLRHHKRRLVQFAMLEQFARVLKPGGIFRFATDIEDYANWTLAHILRTPHFTWPLCAPGAWHAPYPGWQATRYEQKARRQGRMKSFYFEFLRSVQTRAI</sequence>
<dbReference type="SUPFAM" id="SSF53335">
    <property type="entry name" value="S-adenosyl-L-methionine-dependent methyltransferases"/>
    <property type="match status" value="1"/>
</dbReference>
<dbReference type="GO" id="GO:0043527">
    <property type="term" value="C:tRNA methyltransferase complex"/>
    <property type="evidence" value="ECO:0007669"/>
    <property type="project" value="TreeGrafter"/>
</dbReference>
<dbReference type="RefSeq" id="WP_127073101.1">
    <property type="nucleotide sequence ID" value="NZ_BMKB01000001.1"/>
</dbReference>
<dbReference type="PANTHER" id="PTHR23417:SF14">
    <property type="entry name" value="PENTACOTRIPEPTIDE-REPEAT REGION OF PRORP DOMAIN-CONTAINING PROTEIN"/>
    <property type="match status" value="1"/>
</dbReference>
<evidence type="ECO:0000256" key="1">
    <source>
        <dbReference type="ARBA" id="ARBA00000142"/>
    </source>
</evidence>
<keyword evidence="9" id="KW-1185">Reference proteome</keyword>
<comment type="caution">
    <text evidence="7">Lacks conserved residue(s) required for the propagation of feature annotation.</text>
</comment>
<feature type="binding site" evidence="7">
    <location>
        <position position="137"/>
    </location>
    <ligand>
        <name>S-adenosyl-L-methionine</name>
        <dbReference type="ChEBI" id="CHEBI:59789"/>
    </ligand>
</feature>
<dbReference type="PANTHER" id="PTHR23417">
    <property type="entry name" value="3-DEOXY-D-MANNO-OCTULOSONIC-ACID TRANSFERASE/TRNA GUANINE-N 7 - -METHYLTRANSFERASE"/>
    <property type="match status" value="1"/>
</dbReference>
<comment type="caution">
    <text evidence="8">The sequence shown here is derived from an EMBL/GenBank/DDBJ whole genome shotgun (WGS) entry which is preliminary data.</text>
</comment>
<name>A0A916VVT9_9HYPH</name>
<dbReference type="InterPro" id="IPR055361">
    <property type="entry name" value="tRNA_methyltr_TrmB_bact"/>
</dbReference>
<dbReference type="EMBL" id="BMKB01000001">
    <property type="protein sequence ID" value="GGA41532.1"/>
    <property type="molecule type" value="Genomic_DNA"/>
</dbReference>
<proteinExistence type="inferred from homology"/>
<protein>
    <recommendedName>
        <fullName evidence="7">tRNA (guanine-N(7)-)-methyltransferase</fullName>
        <ecNumber evidence="7">2.1.1.33</ecNumber>
    </recommendedName>
    <alternativeName>
        <fullName evidence="7">tRNA (guanine(46)-N(7))-methyltransferase</fullName>
    </alternativeName>
    <alternativeName>
        <fullName evidence="7">tRNA(m7G46)-methyltransferase</fullName>
    </alternativeName>
</protein>
<feature type="binding site" evidence="7">
    <location>
        <begin position="211"/>
        <end position="214"/>
    </location>
    <ligand>
        <name>substrate</name>
    </ligand>
</feature>
<comment type="function">
    <text evidence="2 7">Catalyzes the formation of N(7)-methylguanine at position 46 (m7G46) in tRNA.</text>
</comment>
<organism evidence="8 9">
    <name type="scientific">Pelagibacterium lentulum</name>
    <dbReference type="NCBI Taxonomy" id="2029865"/>
    <lineage>
        <taxon>Bacteria</taxon>
        <taxon>Pseudomonadati</taxon>
        <taxon>Pseudomonadota</taxon>
        <taxon>Alphaproteobacteria</taxon>
        <taxon>Hyphomicrobiales</taxon>
        <taxon>Devosiaceae</taxon>
        <taxon>Pelagibacterium</taxon>
    </lineage>
</organism>
<dbReference type="CDD" id="cd02440">
    <property type="entry name" value="AdoMet_MTases"/>
    <property type="match status" value="1"/>
</dbReference>
<dbReference type="Pfam" id="PF02390">
    <property type="entry name" value="Methyltransf_4"/>
    <property type="match status" value="1"/>
</dbReference>
<comment type="catalytic activity">
    <reaction evidence="1 7">
        <text>guanosine(46) in tRNA + S-adenosyl-L-methionine = N(7)-methylguanosine(46) in tRNA + S-adenosyl-L-homocysteine</text>
        <dbReference type="Rhea" id="RHEA:42708"/>
        <dbReference type="Rhea" id="RHEA-COMP:10188"/>
        <dbReference type="Rhea" id="RHEA-COMP:10189"/>
        <dbReference type="ChEBI" id="CHEBI:57856"/>
        <dbReference type="ChEBI" id="CHEBI:59789"/>
        <dbReference type="ChEBI" id="CHEBI:74269"/>
        <dbReference type="ChEBI" id="CHEBI:74480"/>
        <dbReference type="EC" id="2.1.1.33"/>
    </reaction>
</comment>
<comment type="pathway">
    <text evidence="7">tRNA modification; N(7)-methylguanine-tRNA biosynthesis.</text>
</comment>
<feature type="binding site" evidence="7">
    <location>
        <position position="88"/>
    </location>
    <ligand>
        <name>S-adenosyl-L-methionine</name>
        <dbReference type="ChEBI" id="CHEBI:59789"/>
    </ligand>
</feature>
<gene>
    <name evidence="7 8" type="primary">trmB</name>
    <name evidence="8" type="ORF">GCM10011499_08960</name>
</gene>
<dbReference type="Proteomes" id="UP000596977">
    <property type="component" value="Unassembled WGS sequence"/>
</dbReference>
<keyword evidence="6 7" id="KW-0819">tRNA processing</keyword>
<evidence type="ECO:0000256" key="6">
    <source>
        <dbReference type="ARBA" id="ARBA00022694"/>
    </source>
</evidence>
<accession>A0A916VVT9</accession>
<dbReference type="EC" id="2.1.1.33" evidence="7"/>
<keyword evidence="3 7" id="KW-0489">Methyltransferase</keyword>
<dbReference type="Gene3D" id="3.40.50.150">
    <property type="entry name" value="Vaccinia Virus protein VP39"/>
    <property type="match status" value="1"/>
</dbReference>
<feature type="binding site" evidence="7">
    <location>
        <position position="141"/>
    </location>
    <ligand>
        <name>substrate</name>
    </ligand>
</feature>
<feature type="binding site" evidence="7">
    <location>
        <position position="115"/>
    </location>
    <ligand>
        <name>S-adenosyl-L-methionine</name>
        <dbReference type="ChEBI" id="CHEBI:59789"/>
    </ligand>
</feature>
<feature type="binding site" evidence="7">
    <location>
        <position position="63"/>
    </location>
    <ligand>
        <name>S-adenosyl-L-methionine</name>
        <dbReference type="ChEBI" id="CHEBI:59789"/>
    </ligand>
</feature>
<evidence type="ECO:0000256" key="4">
    <source>
        <dbReference type="ARBA" id="ARBA00022679"/>
    </source>
</evidence>
<feature type="binding site" evidence="7">
    <location>
        <position position="173"/>
    </location>
    <ligand>
        <name>substrate</name>
    </ligand>
</feature>
<evidence type="ECO:0000313" key="9">
    <source>
        <dbReference type="Proteomes" id="UP000596977"/>
    </source>
</evidence>
<dbReference type="PROSITE" id="PS51625">
    <property type="entry name" value="SAM_MT_TRMB"/>
    <property type="match status" value="1"/>
</dbReference>
<evidence type="ECO:0000256" key="5">
    <source>
        <dbReference type="ARBA" id="ARBA00022691"/>
    </source>
</evidence>
<dbReference type="AlphaFoldDB" id="A0A916VVT9"/>
<dbReference type="NCBIfam" id="TIGR00091">
    <property type="entry name" value="tRNA (guanosine(46)-N7)-methyltransferase TrmB"/>
    <property type="match status" value="1"/>
</dbReference>
<evidence type="ECO:0000256" key="3">
    <source>
        <dbReference type="ARBA" id="ARBA00022603"/>
    </source>
</evidence>